<evidence type="ECO:0000313" key="2">
    <source>
        <dbReference type="Proteomes" id="UP000648239"/>
    </source>
</evidence>
<comment type="caution">
    <text evidence="1">The sequence shown here is derived from an EMBL/GenBank/DDBJ whole genome shotgun (WGS) entry which is preliminary data.</text>
</comment>
<accession>A0A8J6XXL7</accession>
<gene>
    <name evidence="1" type="ORF">IFK94_15745</name>
</gene>
<dbReference type="EMBL" id="JACXWD010000116">
    <property type="protein sequence ID" value="MBD3869573.1"/>
    <property type="molecule type" value="Genomic_DNA"/>
</dbReference>
<organism evidence="1 2">
    <name type="scientific">Candidatus Polarisedimenticola svalbardensis</name>
    <dbReference type="NCBI Taxonomy" id="2886004"/>
    <lineage>
        <taxon>Bacteria</taxon>
        <taxon>Pseudomonadati</taxon>
        <taxon>Acidobacteriota</taxon>
        <taxon>Candidatus Polarisedimenticolia</taxon>
        <taxon>Candidatus Polarisedimenticolales</taxon>
        <taxon>Candidatus Polarisedimenticolaceae</taxon>
        <taxon>Candidatus Polarisedimenticola</taxon>
    </lineage>
</organism>
<dbReference type="Proteomes" id="UP000648239">
    <property type="component" value="Unassembled WGS sequence"/>
</dbReference>
<evidence type="ECO:0000313" key="1">
    <source>
        <dbReference type="EMBL" id="MBD3869573.1"/>
    </source>
</evidence>
<dbReference type="AlphaFoldDB" id="A0A8J6XXL7"/>
<sequence length="160" mass="17685">MTTTLPILLITLALGSGPGCGVDYVGLEYSNIPTELRQGGSAYIESSGGRNIGLQLVHCEEYSELWLTRWLTDSAGRGPDQVITALKLPPIASDQRIIFGNSNCRLNKKFDPWVVALVQYDAEARFFSHVYRAWKIDIEKNSFEEIDTEGIDCINEGSGV</sequence>
<protein>
    <submittedName>
        <fullName evidence="1">Uncharacterized protein</fullName>
    </submittedName>
</protein>
<reference evidence="1 2" key="1">
    <citation type="submission" date="2020-08" db="EMBL/GenBank/DDBJ databases">
        <title>Acidobacteriota in marine sediments use diverse sulfur dissimilation pathways.</title>
        <authorList>
            <person name="Wasmund K."/>
        </authorList>
    </citation>
    <scope>NUCLEOTIDE SEQUENCE [LARGE SCALE GENOMIC DNA]</scope>
    <source>
        <strain evidence="1">MAG AM4</strain>
    </source>
</reference>
<name>A0A8J6XXL7_9BACT</name>
<proteinExistence type="predicted"/>